<dbReference type="GO" id="GO:0010468">
    <property type="term" value="P:regulation of gene expression"/>
    <property type="evidence" value="ECO:0007669"/>
    <property type="project" value="UniProtKB-ARBA"/>
</dbReference>
<reference evidence="4" key="3">
    <citation type="submission" date="2022-06" db="UniProtKB">
        <authorList>
            <consortium name="EnsemblMetazoa"/>
        </authorList>
    </citation>
    <scope>IDENTIFICATION</scope>
</reference>
<reference evidence="3" key="2">
    <citation type="submission" date="2020-01" db="EMBL/GenBank/DDBJ databases">
        <authorList>
            <person name="Korhonen P.K.K."/>
            <person name="Guangxu M.G."/>
            <person name="Wang T.W."/>
            <person name="Stroehlein A.J.S."/>
            <person name="Young N.D."/>
            <person name="Ang C.-S.A."/>
            <person name="Fernando D.W.F."/>
            <person name="Lu H.L."/>
            <person name="Taylor S.T."/>
            <person name="Ehtesham M.E.M."/>
            <person name="Najaraj S.H.N."/>
            <person name="Harsha G.H.G."/>
            <person name="Madugundu A.M."/>
            <person name="Renuse S.R."/>
            <person name="Holt D.H."/>
            <person name="Pandey A.P."/>
            <person name="Papenfuss A.P."/>
            <person name="Gasser R.B.G."/>
            <person name="Fischer K.F."/>
        </authorList>
    </citation>
    <scope>NUCLEOTIDE SEQUENCE</scope>
    <source>
        <strain evidence="3">SSS_KF_BRIS2020</strain>
    </source>
</reference>
<proteinExistence type="predicted"/>
<dbReference type="EnsemblMetazoa" id="SSS_3363s_mrna">
    <property type="protein sequence ID" value="KAF7495551.1"/>
    <property type="gene ID" value="SSS_3363"/>
</dbReference>
<evidence type="ECO:0000259" key="2">
    <source>
        <dbReference type="SMART" id="SM00322"/>
    </source>
</evidence>
<reference evidence="5" key="1">
    <citation type="journal article" date="2020" name="PLoS Negl. Trop. Dis.">
        <title>High-quality nuclear genome for Sarcoptes scabiei-A critical resource for a neglected parasite.</title>
        <authorList>
            <person name="Korhonen P.K."/>
            <person name="Gasser R.B."/>
            <person name="Ma G."/>
            <person name="Wang T."/>
            <person name="Stroehlein A.J."/>
            <person name="Young N.D."/>
            <person name="Ang C.S."/>
            <person name="Fernando D.D."/>
            <person name="Lu H.C."/>
            <person name="Taylor S."/>
            <person name="Reynolds S.L."/>
            <person name="Mofiz E."/>
            <person name="Najaraj S.H."/>
            <person name="Gowda H."/>
            <person name="Madugundu A."/>
            <person name="Renuse S."/>
            <person name="Holt D."/>
            <person name="Pandey A."/>
            <person name="Papenfuss A.T."/>
            <person name="Fischer K."/>
        </authorList>
    </citation>
    <scope>NUCLEOTIDE SEQUENCE [LARGE SCALE GENOMIC DNA]</scope>
</reference>
<evidence type="ECO:0000313" key="5">
    <source>
        <dbReference type="Proteomes" id="UP000070412"/>
    </source>
</evidence>
<dbReference type="GO" id="GO:0003723">
    <property type="term" value="F:RNA binding"/>
    <property type="evidence" value="ECO:0007669"/>
    <property type="project" value="UniProtKB-UniRule"/>
</dbReference>
<dbReference type="InterPro" id="IPR047227">
    <property type="entry name" value="MEX3"/>
</dbReference>
<feature type="domain" description="K Homology" evidence="2">
    <location>
        <begin position="144"/>
        <end position="212"/>
    </location>
</feature>
<dbReference type="InterPro" id="IPR004088">
    <property type="entry name" value="KH_dom_type_1"/>
</dbReference>
<name>A0A834RFA2_SARSC</name>
<evidence type="ECO:0000256" key="1">
    <source>
        <dbReference type="PROSITE-ProRule" id="PRU00117"/>
    </source>
</evidence>
<dbReference type="Gene3D" id="3.30.1370.10">
    <property type="entry name" value="K Homology domain, type 1"/>
    <property type="match status" value="2"/>
</dbReference>
<protein>
    <submittedName>
        <fullName evidence="3">RNA-binding protein MEX3B</fullName>
    </submittedName>
</protein>
<feature type="domain" description="K Homology" evidence="2">
    <location>
        <begin position="233"/>
        <end position="300"/>
    </location>
</feature>
<accession>A0A834RFA2</accession>
<dbReference type="InterPro" id="IPR036612">
    <property type="entry name" value="KH_dom_type_1_sf"/>
</dbReference>
<dbReference type="Pfam" id="PF00013">
    <property type="entry name" value="KH_1"/>
    <property type="match status" value="2"/>
</dbReference>
<keyword evidence="5" id="KW-1185">Reference proteome</keyword>
<dbReference type="PANTHER" id="PTHR23285:SF7">
    <property type="entry name" value="LD09246P1"/>
    <property type="match status" value="1"/>
</dbReference>
<gene>
    <name evidence="3" type="ORF">SSS_3363</name>
</gene>
<dbReference type="PANTHER" id="PTHR23285">
    <property type="entry name" value="RING FINGER AND KH DOMAIN CONTAINING PROTEIN 1"/>
    <property type="match status" value="1"/>
</dbReference>
<evidence type="ECO:0000313" key="4">
    <source>
        <dbReference type="EnsemblMetazoa" id="KAF7495551.1"/>
    </source>
</evidence>
<dbReference type="InterPro" id="IPR004087">
    <property type="entry name" value="KH_dom"/>
</dbReference>
<dbReference type="OrthoDB" id="427410at2759"/>
<dbReference type="SMART" id="SM00322">
    <property type="entry name" value="KH"/>
    <property type="match status" value="2"/>
</dbReference>
<dbReference type="AlphaFoldDB" id="A0A834RFA2"/>
<keyword evidence="1" id="KW-0694">RNA-binding</keyword>
<sequence length="320" mass="36721">MTDLIDSYYNCPKLWPLPTDLFNEVCMNGSFEKQSNSFATLTPTPNQNLFDFDSDGSNSGFTTSSITPVTSNRTSPIFFPETDYVNDFSPKANSNFDCKKVGYQNYSLDQESFLNNLPSDHCRQTTLSTNSLLIKRSEKLSKQNNYCETVAVESSAHVAQIVGKNGSKIKHLRAKFGTYIHTPSAHDEPVFIIKGQRDKVLEVKQEIIKADNHFSNIKEARNSKIAKMIDSKDSACYRLFIPIKYIGLVVGRNGWFVKNLQSKYQIHIETPKFDLCNYFQLYGQRERLHIVKELIFEHILKKTGIRFNQKQESDDVFFIE</sequence>
<dbReference type="SUPFAM" id="SSF54791">
    <property type="entry name" value="Eukaryotic type KH-domain (KH-domain type I)"/>
    <property type="match status" value="2"/>
</dbReference>
<organism evidence="3">
    <name type="scientific">Sarcoptes scabiei</name>
    <name type="common">Itch mite</name>
    <name type="synonym">Acarus scabiei</name>
    <dbReference type="NCBI Taxonomy" id="52283"/>
    <lineage>
        <taxon>Eukaryota</taxon>
        <taxon>Metazoa</taxon>
        <taxon>Ecdysozoa</taxon>
        <taxon>Arthropoda</taxon>
        <taxon>Chelicerata</taxon>
        <taxon>Arachnida</taxon>
        <taxon>Acari</taxon>
        <taxon>Acariformes</taxon>
        <taxon>Sarcoptiformes</taxon>
        <taxon>Astigmata</taxon>
        <taxon>Psoroptidia</taxon>
        <taxon>Sarcoptoidea</taxon>
        <taxon>Sarcoptidae</taxon>
        <taxon>Sarcoptinae</taxon>
        <taxon>Sarcoptes</taxon>
    </lineage>
</organism>
<evidence type="ECO:0000313" key="3">
    <source>
        <dbReference type="EMBL" id="KAF7495551.1"/>
    </source>
</evidence>
<dbReference type="PROSITE" id="PS50084">
    <property type="entry name" value="KH_TYPE_1"/>
    <property type="match status" value="2"/>
</dbReference>
<dbReference type="EMBL" id="WVUK01000047">
    <property type="protein sequence ID" value="KAF7495551.1"/>
    <property type="molecule type" value="Genomic_DNA"/>
</dbReference>
<dbReference type="Proteomes" id="UP000070412">
    <property type="component" value="Unassembled WGS sequence"/>
</dbReference>